<evidence type="ECO:0000313" key="7">
    <source>
        <dbReference type="Proteomes" id="UP000005239"/>
    </source>
</evidence>
<gene>
    <name evidence="6" type="primary">WBGene00273502</name>
</gene>
<dbReference type="Pfam" id="PF10317">
    <property type="entry name" value="7TM_GPCR_Srd"/>
    <property type="match status" value="1"/>
</dbReference>
<proteinExistence type="inferred from homology"/>
<dbReference type="EnsemblMetazoa" id="PPA35133.1">
    <property type="protein sequence ID" value="PPA35133.1"/>
    <property type="gene ID" value="WBGene00273502"/>
</dbReference>
<accession>A0A2A6B987</accession>
<evidence type="ECO:0000256" key="5">
    <source>
        <dbReference type="ARBA" id="ARBA00023136"/>
    </source>
</evidence>
<evidence type="ECO:0000256" key="1">
    <source>
        <dbReference type="ARBA" id="ARBA00004141"/>
    </source>
</evidence>
<sequence>MEVILDKIGDAMPIIHSTIFIIGASGNLALLIAAILSTPQTIKTYAIMIRCGTASDLVCICCDFFTITRLLVVPGNILYLFSGPCSHISTRSCYIAHSIRIVTLVYSGYVMLASFAFRIHSVISGHPGLTPHVIFTIVYVVTTPGPVYGGLIIMRHKLREFADSMSLQSRNMHRNFVKALTIHASLCPITIFGVLIYVALFFEVYYHPTMEKIVYTFAAFPPALTPYGFLYYVRPYRMFILSFFRRVPLVRSFAGSVVVVNVCQGDMTTVSS</sequence>
<name>A0A2A6B987_PRIPA</name>
<dbReference type="OrthoDB" id="5808087at2759"/>
<accession>A0A8R1ULD9</accession>
<dbReference type="PANTHER" id="PTHR22945:SF40">
    <property type="entry name" value="SERPENTINE RECEPTOR, CLASS D (DELTA)-RELATED"/>
    <property type="match status" value="1"/>
</dbReference>
<comment type="similarity">
    <text evidence="2">Belongs to the nematode receptor-like protein srd family.</text>
</comment>
<comment type="subcellular location">
    <subcellularLocation>
        <location evidence="1">Membrane</location>
        <topology evidence="1">Multi-pass membrane protein</topology>
    </subcellularLocation>
</comment>
<protein>
    <submittedName>
        <fullName evidence="6">G protein-coupled receptor</fullName>
    </submittedName>
</protein>
<dbReference type="Proteomes" id="UP000005239">
    <property type="component" value="Unassembled WGS sequence"/>
</dbReference>
<evidence type="ECO:0000256" key="3">
    <source>
        <dbReference type="ARBA" id="ARBA00022692"/>
    </source>
</evidence>
<organism evidence="6 7">
    <name type="scientific">Pristionchus pacificus</name>
    <name type="common">Parasitic nematode worm</name>
    <dbReference type="NCBI Taxonomy" id="54126"/>
    <lineage>
        <taxon>Eukaryota</taxon>
        <taxon>Metazoa</taxon>
        <taxon>Ecdysozoa</taxon>
        <taxon>Nematoda</taxon>
        <taxon>Chromadorea</taxon>
        <taxon>Rhabditida</taxon>
        <taxon>Rhabditina</taxon>
        <taxon>Diplogasteromorpha</taxon>
        <taxon>Diplogasteroidea</taxon>
        <taxon>Neodiplogasteridae</taxon>
        <taxon>Pristionchus</taxon>
    </lineage>
</organism>
<dbReference type="InterPro" id="IPR019421">
    <property type="entry name" value="7TM_GPCR_serpentine_rcpt_Srd"/>
</dbReference>
<keyword evidence="3" id="KW-0812">Transmembrane</keyword>
<dbReference type="PANTHER" id="PTHR22945">
    <property type="entry name" value="SERPENTINE RECEPTOR, CLASS D DELTA"/>
    <property type="match status" value="1"/>
</dbReference>
<reference evidence="7" key="1">
    <citation type="journal article" date="2008" name="Nat. Genet.">
        <title>The Pristionchus pacificus genome provides a unique perspective on nematode lifestyle and parasitism.</title>
        <authorList>
            <person name="Dieterich C."/>
            <person name="Clifton S.W."/>
            <person name="Schuster L.N."/>
            <person name="Chinwalla A."/>
            <person name="Delehaunty K."/>
            <person name="Dinkelacker I."/>
            <person name="Fulton L."/>
            <person name="Fulton R."/>
            <person name="Godfrey J."/>
            <person name="Minx P."/>
            <person name="Mitreva M."/>
            <person name="Roeseler W."/>
            <person name="Tian H."/>
            <person name="Witte H."/>
            <person name="Yang S.P."/>
            <person name="Wilson R.K."/>
            <person name="Sommer R.J."/>
        </authorList>
    </citation>
    <scope>NUCLEOTIDE SEQUENCE [LARGE SCALE GENOMIC DNA]</scope>
    <source>
        <strain evidence="7">PS312</strain>
    </source>
</reference>
<keyword evidence="7" id="KW-1185">Reference proteome</keyword>
<keyword evidence="4" id="KW-1133">Transmembrane helix</keyword>
<evidence type="ECO:0000256" key="2">
    <source>
        <dbReference type="ARBA" id="ARBA00009166"/>
    </source>
</evidence>
<evidence type="ECO:0000256" key="4">
    <source>
        <dbReference type="ARBA" id="ARBA00022989"/>
    </source>
</evidence>
<keyword evidence="5" id="KW-0472">Membrane</keyword>
<dbReference type="AlphaFoldDB" id="A0A2A6B987"/>
<dbReference type="GO" id="GO:0016020">
    <property type="term" value="C:membrane"/>
    <property type="evidence" value="ECO:0007669"/>
    <property type="project" value="UniProtKB-SubCell"/>
</dbReference>
<dbReference type="InterPro" id="IPR050920">
    <property type="entry name" value="Nematode_rcpt-like_delta"/>
</dbReference>
<evidence type="ECO:0000313" key="6">
    <source>
        <dbReference type="EnsemblMetazoa" id="PPA35133.1"/>
    </source>
</evidence>
<reference evidence="6" key="2">
    <citation type="submission" date="2022-06" db="UniProtKB">
        <authorList>
            <consortium name="EnsemblMetazoa"/>
        </authorList>
    </citation>
    <scope>IDENTIFICATION</scope>
    <source>
        <strain evidence="6">PS312</strain>
    </source>
</reference>